<proteinExistence type="predicted"/>
<sequence length="94" mass="10005">MTGGKRHKTAYGSQEPSRIPAVAVLPSLSAVSPVAEPARNQRRPKQTRDPVITAKSKTPAAASSVEPDKAQQTLVIVLARHGEKQFQGPLAIAR</sequence>
<feature type="compositionally biased region" description="Low complexity" evidence="1">
    <location>
        <begin position="53"/>
        <end position="64"/>
    </location>
</feature>
<evidence type="ECO:0000256" key="1">
    <source>
        <dbReference type="SAM" id="MobiDB-lite"/>
    </source>
</evidence>
<dbReference type="Proteomes" id="UP001234178">
    <property type="component" value="Unassembled WGS sequence"/>
</dbReference>
<name>A0ABQ9Z552_9CRUS</name>
<protein>
    <submittedName>
        <fullName evidence="2">Uncharacterized protein</fullName>
    </submittedName>
</protein>
<reference evidence="2 3" key="1">
    <citation type="journal article" date="2023" name="Nucleic Acids Res.">
        <title>The hologenome of Daphnia magna reveals possible DNA methylation and microbiome-mediated evolution of the host genome.</title>
        <authorList>
            <person name="Chaturvedi A."/>
            <person name="Li X."/>
            <person name="Dhandapani V."/>
            <person name="Marshall H."/>
            <person name="Kissane S."/>
            <person name="Cuenca-Cambronero M."/>
            <person name="Asole G."/>
            <person name="Calvet F."/>
            <person name="Ruiz-Romero M."/>
            <person name="Marangio P."/>
            <person name="Guigo R."/>
            <person name="Rago D."/>
            <person name="Mirbahai L."/>
            <person name="Eastwood N."/>
            <person name="Colbourne J.K."/>
            <person name="Zhou J."/>
            <person name="Mallon E."/>
            <person name="Orsini L."/>
        </authorList>
    </citation>
    <scope>NUCLEOTIDE SEQUENCE [LARGE SCALE GENOMIC DNA]</scope>
    <source>
        <strain evidence="2">LRV0_1</strain>
    </source>
</reference>
<dbReference type="EMBL" id="JAOYFB010000002">
    <property type="protein sequence ID" value="KAK4007749.1"/>
    <property type="molecule type" value="Genomic_DNA"/>
</dbReference>
<feature type="region of interest" description="Disordered" evidence="1">
    <location>
        <begin position="31"/>
        <end position="69"/>
    </location>
</feature>
<gene>
    <name evidence="2" type="ORF">OUZ56_012902</name>
</gene>
<evidence type="ECO:0000313" key="2">
    <source>
        <dbReference type="EMBL" id="KAK4007749.1"/>
    </source>
</evidence>
<keyword evidence="3" id="KW-1185">Reference proteome</keyword>
<comment type="caution">
    <text evidence="2">The sequence shown here is derived from an EMBL/GenBank/DDBJ whole genome shotgun (WGS) entry which is preliminary data.</text>
</comment>
<evidence type="ECO:0000313" key="3">
    <source>
        <dbReference type="Proteomes" id="UP001234178"/>
    </source>
</evidence>
<accession>A0ABQ9Z552</accession>
<organism evidence="2 3">
    <name type="scientific">Daphnia magna</name>
    <dbReference type="NCBI Taxonomy" id="35525"/>
    <lineage>
        <taxon>Eukaryota</taxon>
        <taxon>Metazoa</taxon>
        <taxon>Ecdysozoa</taxon>
        <taxon>Arthropoda</taxon>
        <taxon>Crustacea</taxon>
        <taxon>Branchiopoda</taxon>
        <taxon>Diplostraca</taxon>
        <taxon>Cladocera</taxon>
        <taxon>Anomopoda</taxon>
        <taxon>Daphniidae</taxon>
        <taxon>Daphnia</taxon>
    </lineage>
</organism>